<reference evidence="9 10" key="1">
    <citation type="journal article" date="2011" name="BMC Genomics">
        <title>Complete genome sequence of Brachyspira intermedia reveals unique genomic features in Brachyspira species and phage-mediated horizontal gene transfer.</title>
        <authorList>
            <person name="Hafstrom T."/>
            <person name="Jansson D.S."/>
            <person name="Segerman B."/>
        </authorList>
    </citation>
    <scope>NUCLEOTIDE SEQUENCE [LARGE SCALE GENOMIC DNA]</scope>
    <source>
        <strain evidence="10">ATCC 51140 / PWS/A</strain>
    </source>
</reference>
<feature type="active site" description="Nucleophile" evidence="4 5">
    <location>
        <position position="52"/>
    </location>
</feature>
<evidence type="ECO:0000256" key="2">
    <source>
        <dbReference type="ARBA" id="ARBA00022694"/>
    </source>
</evidence>
<evidence type="ECO:0000313" key="9">
    <source>
        <dbReference type="EMBL" id="AEM21599.1"/>
    </source>
</evidence>
<sequence>MNNIKITIQYDGTDFYGWQIQPNLRTVQGEIYKAVQKVYGEKITIYGCGRTDAGVHALGQVANFRVPKMLVPIHKVHIALNSYLDRDLRIIKAEEMPDSFNARASATFREYLYIVHNSSTSFPFYERYSWFYRKNVIDEKLINEYAKYLIGEHNFTSFCSTEDENDSKFRYLERVKAIRKGDTIYFIIRGNAFLHNMVRIIVGTLVEGQKKKMPINFIEDILKSEDRARAFVTAPAHGLYFRRAFFKDEF</sequence>
<dbReference type="HOGENOM" id="CLU_014673_0_1_12"/>
<dbReference type="PATRIC" id="fig|1045858.4.peg.974"/>
<evidence type="ECO:0000313" key="10">
    <source>
        <dbReference type="Proteomes" id="UP000008522"/>
    </source>
</evidence>
<dbReference type="InterPro" id="IPR020094">
    <property type="entry name" value="TruA/RsuA/RluB/E/F_N"/>
</dbReference>
<evidence type="ECO:0000256" key="6">
    <source>
        <dbReference type="PIRSR" id="PIRSR001430-2"/>
    </source>
</evidence>
<comment type="caution">
    <text evidence="4">Lacks conserved residue(s) required for the propagation of feature annotation.</text>
</comment>
<dbReference type="GO" id="GO:0160147">
    <property type="term" value="F:tRNA pseudouridine(38-40) synthase activity"/>
    <property type="evidence" value="ECO:0007669"/>
    <property type="project" value="UniProtKB-EC"/>
</dbReference>
<dbReference type="EC" id="5.4.99.12" evidence="4"/>
<dbReference type="FunFam" id="3.30.70.580:FF:000001">
    <property type="entry name" value="tRNA pseudouridine synthase A"/>
    <property type="match status" value="1"/>
</dbReference>
<dbReference type="HAMAP" id="MF_00171">
    <property type="entry name" value="TruA"/>
    <property type="match status" value="1"/>
</dbReference>
<comment type="function">
    <text evidence="4">Formation of pseudouridine at positions 38, 39 and 40 in the anticodon stem and loop of transfer RNAs.</text>
</comment>
<feature type="domain" description="Pseudouridine synthase I TruA alpha/beta" evidence="8">
    <location>
        <begin position="8"/>
        <end position="101"/>
    </location>
</feature>
<dbReference type="GO" id="GO:0031119">
    <property type="term" value="P:tRNA pseudouridine synthesis"/>
    <property type="evidence" value="ECO:0007669"/>
    <property type="project" value="UniProtKB-UniRule"/>
</dbReference>
<feature type="binding site" evidence="4 6">
    <location>
        <position position="111"/>
    </location>
    <ligand>
        <name>substrate</name>
    </ligand>
</feature>
<dbReference type="NCBIfam" id="TIGR00071">
    <property type="entry name" value="hisT_truA"/>
    <property type="match status" value="1"/>
</dbReference>
<dbReference type="PANTHER" id="PTHR11142:SF0">
    <property type="entry name" value="TRNA PSEUDOURIDINE SYNTHASE-LIKE 1"/>
    <property type="match status" value="1"/>
</dbReference>
<name>G0EM30_BRAIP</name>
<proteinExistence type="inferred from homology"/>
<dbReference type="Gene3D" id="3.30.70.580">
    <property type="entry name" value="Pseudouridine synthase I, catalytic domain, N-terminal subdomain"/>
    <property type="match status" value="1"/>
</dbReference>
<evidence type="ECO:0000256" key="4">
    <source>
        <dbReference type="HAMAP-Rule" id="MF_00171"/>
    </source>
</evidence>
<dbReference type="SUPFAM" id="SSF55120">
    <property type="entry name" value="Pseudouridine synthase"/>
    <property type="match status" value="1"/>
</dbReference>
<organism evidence="9 10">
    <name type="scientific">Brachyspira intermedia (strain ATCC 51140 / PWS/A)</name>
    <name type="common">Serpulina intermedia</name>
    <dbReference type="NCBI Taxonomy" id="1045858"/>
    <lineage>
        <taxon>Bacteria</taxon>
        <taxon>Pseudomonadati</taxon>
        <taxon>Spirochaetota</taxon>
        <taxon>Spirochaetia</taxon>
        <taxon>Brachyspirales</taxon>
        <taxon>Brachyspiraceae</taxon>
        <taxon>Brachyspira</taxon>
    </lineage>
</organism>
<comment type="similarity">
    <text evidence="1 4 7">Belongs to the tRNA pseudouridine synthase TruA family.</text>
</comment>
<comment type="subunit">
    <text evidence="4">Homodimer.</text>
</comment>
<accession>G0EM30</accession>
<dbReference type="GO" id="GO:0003723">
    <property type="term" value="F:RNA binding"/>
    <property type="evidence" value="ECO:0007669"/>
    <property type="project" value="InterPro"/>
</dbReference>
<dbReference type="RefSeq" id="WP_014487436.1">
    <property type="nucleotide sequence ID" value="NC_017243.1"/>
</dbReference>
<comment type="catalytic activity">
    <reaction evidence="4 7">
        <text>uridine(38/39/40) in tRNA = pseudouridine(38/39/40) in tRNA</text>
        <dbReference type="Rhea" id="RHEA:22376"/>
        <dbReference type="Rhea" id="RHEA-COMP:10085"/>
        <dbReference type="Rhea" id="RHEA-COMP:10087"/>
        <dbReference type="ChEBI" id="CHEBI:65314"/>
        <dbReference type="ChEBI" id="CHEBI:65315"/>
        <dbReference type="EC" id="5.4.99.12"/>
    </reaction>
</comment>
<dbReference type="AlphaFoldDB" id="G0EM30"/>
<dbReference type="KEGG" id="bip:Bint_0974"/>
<dbReference type="EMBL" id="CP002874">
    <property type="protein sequence ID" value="AEM21599.1"/>
    <property type="molecule type" value="Genomic_DNA"/>
</dbReference>
<dbReference type="CDD" id="cd02570">
    <property type="entry name" value="PseudoU_synth_EcTruA"/>
    <property type="match status" value="1"/>
</dbReference>
<evidence type="ECO:0000256" key="1">
    <source>
        <dbReference type="ARBA" id="ARBA00009375"/>
    </source>
</evidence>
<dbReference type="OrthoDB" id="9811823at2"/>
<dbReference type="Gene3D" id="3.30.70.660">
    <property type="entry name" value="Pseudouridine synthase I, catalytic domain, C-terminal subdomain"/>
    <property type="match status" value="1"/>
</dbReference>
<gene>
    <name evidence="4 9" type="primary">truA</name>
    <name evidence="9" type="ordered locus">Bint_0974</name>
</gene>
<dbReference type="InterPro" id="IPR020103">
    <property type="entry name" value="PsdUridine_synth_cat_dom_sf"/>
</dbReference>
<dbReference type="Pfam" id="PF01416">
    <property type="entry name" value="PseudoU_synth_1"/>
    <property type="match status" value="2"/>
</dbReference>
<evidence type="ECO:0000256" key="5">
    <source>
        <dbReference type="PIRSR" id="PIRSR001430-1"/>
    </source>
</evidence>
<dbReference type="InterPro" id="IPR020097">
    <property type="entry name" value="PsdUridine_synth_TruA_a/b_dom"/>
</dbReference>
<protein>
    <recommendedName>
        <fullName evidence="4">tRNA pseudouridine synthase A</fullName>
        <ecNumber evidence="4">5.4.99.12</ecNumber>
    </recommendedName>
    <alternativeName>
        <fullName evidence="4">tRNA pseudouridine(38-40) synthase</fullName>
    </alternativeName>
    <alternativeName>
        <fullName evidence="4">tRNA pseudouridylate synthase I</fullName>
    </alternativeName>
    <alternativeName>
        <fullName evidence="4">tRNA-uridine isomerase I</fullName>
    </alternativeName>
</protein>
<dbReference type="GeneID" id="44969527"/>
<dbReference type="eggNOG" id="COG0101">
    <property type="taxonomic scope" value="Bacteria"/>
</dbReference>
<dbReference type="PANTHER" id="PTHR11142">
    <property type="entry name" value="PSEUDOURIDYLATE SYNTHASE"/>
    <property type="match status" value="1"/>
</dbReference>
<keyword evidence="2 4" id="KW-0819">tRNA processing</keyword>
<feature type="domain" description="Pseudouridine synthase I TruA alpha/beta" evidence="8">
    <location>
        <begin position="146"/>
        <end position="246"/>
    </location>
</feature>
<evidence type="ECO:0000256" key="3">
    <source>
        <dbReference type="ARBA" id="ARBA00023235"/>
    </source>
</evidence>
<keyword evidence="3 4" id="KW-0413">Isomerase</keyword>
<dbReference type="Proteomes" id="UP000008522">
    <property type="component" value="Chromosome"/>
</dbReference>
<evidence type="ECO:0000256" key="7">
    <source>
        <dbReference type="RuleBase" id="RU003792"/>
    </source>
</evidence>
<dbReference type="InterPro" id="IPR020095">
    <property type="entry name" value="PsdUridine_synth_TruA_C"/>
</dbReference>
<dbReference type="InterPro" id="IPR001406">
    <property type="entry name" value="PsdUridine_synth_TruA"/>
</dbReference>
<evidence type="ECO:0000259" key="8">
    <source>
        <dbReference type="Pfam" id="PF01416"/>
    </source>
</evidence>
<keyword evidence="10" id="KW-1185">Reference proteome</keyword>
<dbReference type="PIRSF" id="PIRSF001430">
    <property type="entry name" value="tRNA_psdUrid_synth"/>
    <property type="match status" value="1"/>
</dbReference>